<keyword evidence="2" id="KW-1185">Reference proteome</keyword>
<organism evidence="1 2">
    <name type="scientific">Inconstantimicrobium mannanitabidum</name>
    <dbReference type="NCBI Taxonomy" id="1604901"/>
    <lineage>
        <taxon>Bacteria</taxon>
        <taxon>Bacillati</taxon>
        <taxon>Bacillota</taxon>
        <taxon>Clostridia</taxon>
        <taxon>Eubacteriales</taxon>
        <taxon>Clostridiaceae</taxon>
        <taxon>Inconstantimicrobium</taxon>
    </lineage>
</organism>
<evidence type="ECO:0000313" key="2">
    <source>
        <dbReference type="Proteomes" id="UP001058074"/>
    </source>
</evidence>
<reference evidence="1" key="1">
    <citation type="journal article" date="2025" name="Int. J. Syst. Evol. Microbiol.">
        <title>Inconstantimicrobium mannanitabidum sp. nov., a novel member of the family Clostridiaceae isolated from anoxic soil under the treatment of reductive soil disinfestation.</title>
        <authorList>
            <person name="Ueki A."/>
            <person name="Tonouchi A."/>
            <person name="Honma S."/>
            <person name="Kaku N."/>
            <person name="Ueki K."/>
        </authorList>
    </citation>
    <scope>NUCLEOTIDE SEQUENCE</scope>
    <source>
        <strain evidence="1">TW13</strain>
    </source>
</reference>
<comment type="caution">
    <text evidence="1">The sequence shown here is derived from an EMBL/GenBank/DDBJ whole genome shotgun (WGS) entry which is preliminary data.</text>
</comment>
<keyword evidence="1" id="KW-0808">Transferase</keyword>
<evidence type="ECO:0000313" key="1">
    <source>
        <dbReference type="EMBL" id="GKX66929.1"/>
    </source>
</evidence>
<name>A0ACB5RCE7_9CLOT</name>
<proteinExistence type="predicted"/>
<keyword evidence="1" id="KW-0418">Kinase</keyword>
<sequence>MIYTLTLNPSIDYIVNVEKFTIGSVNRTNFEEKYPGGKGINVSRVLFNQGIANRALGFVGGFTGDFIESSLKKIGLETDFIHVNGDSRINIKLKSDDESEINGLGPEISQENIKAFYSKLDELNDGDILVLAGSIPSTLDKEIYSQIFEYLKGKGVKIVVDTTGKAFIDTLKYGPFLVKPNNHELEEMFNVKINSQEELIQYGKKVLDMGAQNVIISLAGEGALMINKDGVYRATAPKGTVKNSVGAGDSLIGGFLAEYSRSGDLQQAFKSGIASGSATAFSLDIATKEESENLYPQITITEVK</sequence>
<dbReference type="Proteomes" id="UP001058074">
    <property type="component" value="Unassembled WGS sequence"/>
</dbReference>
<accession>A0ACB5RCE7</accession>
<gene>
    <name evidence="1" type="primary">fruK</name>
    <name evidence="1" type="ORF">rsdtw13_21870</name>
</gene>
<protein>
    <submittedName>
        <fullName evidence="1">Tagatose-6-phosphate kinase</fullName>
    </submittedName>
</protein>
<dbReference type="EMBL" id="BROD01000001">
    <property type="protein sequence ID" value="GKX66929.1"/>
    <property type="molecule type" value="Genomic_DNA"/>
</dbReference>